<name>A0A538TTF6_UNCEI</name>
<evidence type="ECO:0000256" key="2">
    <source>
        <dbReference type="ARBA" id="ARBA00022723"/>
    </source>
</evidence>
<keyword evidence="3" id="KW-0547">Nucleotide-binding</keyword>
<dbReference type="Gene3D" id="3.10.20.30">
    <property type="match status" value="1"/>
</dbReference>
<dbReference type="InterPro" id="IPR006073">
    <property type="entry name" value="GTP-bd"/>
</dbReference>
<dbReference type="PANTHER" id="PTHR23305:SF18">
    <property type="entry name" value="OBG-TYPE G DOMAIN-CONTAINING PROTEIN"/>
    <property type="match status" value="1"/>
</dbReference>
<dbReference type="GO" id="GO:0046872">
    <property type="term" value="F:metal ion binding"/>
    <property type="evidence" value="ECO:0007669"/>
    <property type="project" value="UniProtKB-KW"/>
</dbReference>
<dbReference type="CDD" id="cd04867">
    <property type="entry name" value="TGS_YchF_OLA1"/>
    <property type="match status" value="1"/>
</dbReference>
<sequence>MKLGILGPPQSGKTTLFTAVTRGQAESGSARGEKVHLGSVRVPDARLEKLREMHQPKKFTPAKVDYVDAPALETARGERGALSALTALRDVDAFVLVIRAFEDPAVPHFMQTVDAARDAAWLAGELLLEDLAVVERRVDRIEKSLRVGKKPEDANEYEALKKVMAALESERPARSAGLNAPQERSLRGFQLLSARPWIVVVNVDDAALKLGEDVVCDPIRRRLPEPTPPVIALSAKTEAELVALPEADAAEFMADLGIQEPGLTRMIRLSYTALGLLSFFTVGPDEVRAWTVRDGALAPEAAGAIHSDLERGFIRAEVIGYDDLIDAGTMAKARERGLLRTEGRDYKVRDGDIVNIRFSV</sequence>
<dbReference type="PROSITE" id="PS51880">
    <property type="entry name" value="TGS"/>
    <property type="match status" value="1"/>
</dbReference>
<dbReference type="Pfam" id="PF06071">
    <property type="entry name" value="YchF-GTPase_C"/>
    <property type="match status" value="1"/>
</dbReference>
<dbReference type="Gene3D" id="1.10.150.300">
    <property type="entry name" value="TGS-like domain"/>
    <property type="match status" value="1"/>
</dbReference>
<feature type="domain" description="TGS" evidence="5">
    <location>
        <begin position="275"/>
        <end position="358"/>
    </location>
</feature>
<dbReference type="CDD" id="cd00882">
    <property type="entry name" value="Ras_like_GTPase"/>
    <property type="match status" value="1"/>
</dbReference>
<evidence type="ECO:0000256" key="3">
    <source>
        <dbReference type="ARBA" id="ARBA00022741"/>
    </source>
</evidence>
<dbReference type="PRINTS" id="PR00326">
    <property type="entry name" value="GTP1OBG"/>
</dbReference>
<dbReference type="InterPro" id="IPR004396">
    <property type="entry name" value="ATPase_YchF/OLA1"/>
</dbReference>
<dbReference type="Proteomes" id="UP000317691">
    <property type="component" value="Unassembled WGS sequence"/>
</dbReference>
<keyword evidence="2" id="KW-0479">Metal-binding</keyword>
<dbReference type="SUPFAM" id="SSF52540">
    <property type="entry name" value="P-loop containing nucleoside triphosphate hydrolases"/>
    <property type="match status" value="1"/>
</dbReference>
<accession>A0A538TTF6</accession>
<keyword evidence="4" id="KW-0067">ATP-binding</keyword>
<dbReference type="InterPro" id="IPR027417">
    <property type="entry name" value="P-loop_NTPase"/>
</dbReference>
<comment type="cofactor">
    <cofactor evidence="1">
        <name>Mg(2+)</name>
        <dbReference type="ChEBI" id="CHEBI:18420"/>
    </cofactor>
</comment>
<dbReference type="InterPro" id="IPR004095">
    <property type="entry name" value="TGS"/>
</dbReference>
<gene>
    <name evidence="6" type="primary">ychF</name>
    <name evidence="6" type="ORF">E6K79_01260</name>
</gene>
<dbReference type="PANTHER" id="PTHR23305">
    <property type="entry name" value="OBG GTPASE FAMILY"/>
    <property type="match status" value="1"/>
</dbReference>
<evidence type="ECO:0000259" key="5">
    <source>
        <dbReference type="PROSITE" id="PS51880"/>
    </source>
</evidence>
<comment type="caution">
    <text evidence="6">The sequence shown here is derived from an EMBL/GenBank/DDBJ whole genome shotgun (WGS) entry which is preliminary data.</text>
</comment>
<evidence type="ECO:0000313" key="7">
    <source>
        <dbReference type="Proteomes" id="UP000317691"/>
    </source>
</evidence>
<reference evidence="6 7" key="1">
    <citation type="journal article" date="2019" name="Nat. Microbiol.">
        <title>Mediterranean grassland soil C-N compound turnover is dependent on rainfall and depth, and is mediated by genomically divergent microorganisms.</title>
        <authorList>
            <person name="Diamond S."/>
            <person name="Andeer P.F."/>
            <person name="Li Z."/>
            <person name="Crits-Christoph A."/>
            <person name="Burstein D."/>
            <person name="Anantharaman K."/>
            <person name="Lane K.R."/>
            <person name="Thomas B.C."/>
            <person name="Pan C."/>
            <person name="Northen T.R."/>
            <person name="Banfield J.F."/>
        </authorList>
    </citation>
    <scope>NUCLEOTIDE SEQUENCE [LARGE SCALE GENOMIC DNA]</scope>
    <source>
        <strain evidence="6">WS_9</strain>
    </source>
</reference>
<dbReference type="EMBL" id="VBOZ01000007">
    <property type="protein sequence ID" value="TMQ66909.1"/>
    <property type="molecule type" value="Genomic_DNA"/>
</dbReference>
<evidence type="ECO:0000313" key="6">
    <source>
        <dbReference type="EMBL" id="TMQ66909.1"/>
    </source>
</evidence>
<dbReference type="InterPro" id="IPR012675">
    <property type="entry name" value="Beta-grasp_dom_sf"/>
</dbReference>
<protein>
    <submittedName>
        <fullName evidence="6">Redox-regulated ATPase YchF</fullName>
    </submittedName>
</protein>
<proteinExistence type="predicted"/>
<dbReference type="SUPFAM" id="SSF81271">
    <property type="entry name" value="TGS-like"/>
    <property type="match status" value="1"/>
</dbReference>
<dbReference type="AlphaFoldDB" id="A0A538TTF6"/>
<dbReference type="PIRSF" id="PIRSF006641">
    <property type="entry name" value="CHP00092"/>
    <property type="match status" value="1"/>
</dbReference>
<dbReference type="GO" id="GO:0005525">
    <property type="term" value="F:GTP binding"/>
    <property type="evidence" value="ECO:0007669"/>
    <property type="project" value="InterPro"/>
</dbReference>
<dbReference type="GO" id="GO:0005737">
    <property type="term" value="C:cytoplasm"/>
    <property type="evidence" value="ECO:0007669"/>
    <property type="project" value="TreeGrafter"/>
</dbReference>
<evidence type="ECO:0000256" key="4">
    <source>
        <dbReference type="ARBA" id="ARBA00022840"/>
    </source>
</evidence>
<evidence type="ECO:0000256" key="1">
    <source>
        <dbReference type="ARBA" id="ARBA00001946"/>
    </source>
</evidence>
<dbReference type="InterPro" id="IPR013029">
    <property type="entry name" value="YchF_C"/>
</dbReference>
<organism evidence="6 7">
    <name type="scientific">Eiseniibacteriota bacterium</name>
    <dbReference type="NCBI Taxonomy" id="2212470"/>
    <lineage>
        <taxon>Bacteria</taxon>
        <taxon>Candidatus Eiseniibacteriota</taxon>
    </lineage>
</organism>
<dbReference type="GO" id="GO:0016887">
    <property type="term" value="F:ATP hydrolysis activity"/>
    <property type="evidence" value="ECO:0007669"/>
    <property type="project" value="InterPro"/>
</dbReference>
<dbReference type="Gene3D" id="3.40.50.300">
    <property type="entry name" value="P-loop containing nucleotide triphosphate hydrolases"/>
    <property type="match status" value="1"/>
</dbReference>
<dbReference type="FunFam" id="3.10.20.30:FF:000001">
    <property type="entry name" value="Ribosome-binding ATPase YchF"/>
    <property type="match status" value="1"/>
</dbReference>
<dbReference type="InterPro" id="IPR012676">
    <property type="entry name" value="TGS-like"/>
</dbReference>
<dbReference type="GO" id="GO:0005524">
    <property type="term" value="F:ATP binding"/>
    <property type="evidence" value="ECO:0007669"/>
    <property type="project" value="UniProtKB-KW"/>
</dbReference>
<dbReference type="InterPro" id="IPR023192">
    <property type="entry name" value="TGS-like_dom_sf"/>
</dbReference>